<keyword evidence="12" id="KW-1185">Reference proteome</keyword>
<feature type="transmembrane region" description="Helical" evidence="9">
    <location>
        <begin position="357"/>
        <end position="375"/>
    </location>
</feature>
<evidence type="ECO:0000256" key="5">
    <source>
        <dbReference type="ARBA" id="ARBA00022856"/>
    </source>
</evidence>
<dbReference type="CDD" id="cd17346">
    <property type="entry name" value="MFS_DtpA_like"/>
    <property type="match status" value="1"/>
</dbReference>
<keyword evidence="4 8" id="KW-0812">Transmembrane</keyword>
<feature type="transmembrane region" description="Helical" evidence="9">
    <location>
        <begin position="326"/>
        <end position="345"/>
    </location>
</feature>
<sequence length="481" mass="52154">MSRHAPDTFLGHPRPLGTLFHIELWERFSFYGMQSILLIYLYYSVRSGGLGIDQGLAGSITGVYGGSVYLATILGGWLADRVLGPERTLFYSGVVVMLGHVVLALVPAVAGLIVGLVFIALGSGGVKSSASTMLGSLYEEENLRSLRDAGFSLFYLAVNIGALFGPLLTGLAQVHASFHAGFGLAAIGMAVGLWRYGRDRSALPHQPPPNPLTPAHRNRAILTGVLLLAVLALVVGTGLVNDGNFSDVMLGINGVAVLSYFGWMLFGSAFSNTEKRHVWAWVPLFLACCVFWMLWGQIFTALVVYFDEEVPRVLYGFEVPVAWGASLQSVWVLLLSGSMATLWTWLGRRQPHTPMKFALSLFVMALGYYCFVPYTRSGEPMSIWVFALALMILTVAELLISPIATSFATKIAPKPFRTQAVAVSFLSLSLGFTASGAMFDTLYDPKAQADFYLLLVVCSLVAGVALLVLVPMLNRMLKDVD</sequence>
<evidence type="ECO:0000256" key="7">
    <source>
        <dbReference type="ARBA" id="ARBA00023136"/>
    </source>
</evidence>
<keyword evidence="5" id="KW-0653">Protein transport</keyword>
<dbReference type="Gene3D" id="1.20.1250.20">
    <property type="entry name" value="MFS general substrate transporter like domains"/>
    <property type="match status" value="1"/>
</dbReference>
<dbReference type="GO" id="GO:1904680">
    <property type="term" value="F:peptide transmembrane transporter activity"/>
    <property type="evidence" value="ECO:0007669"/>
    <property type="project" value="InterPro"/>
</dbReference>
<feature type="domain" description="Major facilitator superfamily (MFS) profile" evidence="10">
    <location>
        <begin position="18"/>
        <end position="474"/>
    </location>
</feature>
<feature type="transmembrane region" description="Helical" evidence="9">
    <location>
        <begin position="381"/>
        <end position="400"/>
    </location>
</feature>
<feature type="transmembrane region" description="Helical" evidence="9">
    <location>
        <begin position="178"/>
        <end position="197"/>
    </location>
</feature>
<accession>A0A3R8LMQ1</accession>
<dbReference type="GO" id="GO:0005886">
    <property type="term" value="C:plasma membrane"/>
    <property type="evidence" value="ECO:0007669"/>
    <property type="project" value="UniProtKB-SubCell"/>
</dbReference>
<feature type="transmembrane region" description="Helical" evidence="9">
    <location>
        <begin position="218"/>
        <end position="236"/>
    </location>
</feature>
<evidence type="ECO:0000256" key="8">
    <source>
        <dbReference type="RuleBase" id="RU003755"/>
    </source>
</evidence>
<evidence type="ECO:0000259" key="10">
    <source>
        <dbReference type="PROSITE" id="PS50850"/>
    </source>
</evidence>
<dbReference type="Proteomes" id="UP000270261">
    <property type="component" value="Unassembled WGS sequence"/>
</dbReference>
<comment type="subcellular location">
    <subcellularLocation>
        <location evidence="1">Cell membrane</location>
        <topology evidence="1">Multi-pass membrane protein</topology>
    </subcellularLocation>
    <subcellularLocation>
        <location evidence="8">Membrane</location>
        <topology evidence="8">Multi-pass membrane protein</topology>
    </subcellularLocation>
</comment>
<dbReference type="SUPFAM" id="SSF103473">
    <property type="entry name" value="MFS general substrate transporter"/>
    <property type="match status" value="1"/>
</dbReference>
<dbReference type="NCBIfam" id="TIGR00924">
    <property type="entry name" value="yjdL_sub1_fam"/>
    <property type="match status" value="1"/>
</dbReference>
<keyword evidence="7 9" id="KW-0472">Membrane</keyword>
<dbReference type="InterPro" id="IPR020846">
    <property type="entry name" value="MFS_dom"/>
</dbReference>
<feature type="transmembrane region" description="Helical" evidence="9">
    <location>
        <begin position="28"/>
        <end position="45"/>
    </location>
</feature>
<keyword evidence="5" id="KW-0571">Peptide transport</keyword>
<feature type="transmembrane region" description="Helical" evidence="9">
    <location>
        <begin position="451"/>
        <end position="473"/>
    </location>
</feature>
<evidence type="ECO:0000256" key="3">
    <source>
        <dbReference type="ARBA" id="ARBA00022475"/>
    </source>
</evidence>
<proteinExistence type="inferred from homology"/>
<evidence type="ECO:0000256" key="6">
    <source>
        <dbReference type="ARBA" id="ARBA00022989"/>
    </source>
</evidence>
<feature type="transmembrane region" description="Helical" evidence="9">
    <location>
        <begin position="153"/>
        <end position="172"/>
    </location>
</feature>
<dbReference type="PROSITE" id="PS50850">
    <property type="entry name" value="MFS"/>
    <property type="match status" value="1"/>
</dbReference>
<keyword evidence="6 9" id="KW-1133">Transmembrane helix</keyword>
<evidence type="ECO:0000256" key="4">
    <source>
        <dbReference type="ARBA" id="ARBA00022692"/>
    </source>
</evidence>
<protein>
    <submittedName>
        <fullName evidence="11">MFS transporter</fullName>
    </submittedName>
</protein>
<dbReference type="PROSITE" id="PS01023">
    <property type="entry name" value="PTR2_2"/>
    <property type="match status" value="1"/>
</dbReference>
<dbReference type="InterPro" id="IPR005279">
    <property type="entry name" value="Dipep/tripep_permease"/>
</dbReference>
<dbReference type="InterPro" id="IPR036259">
    <property type="entry name" value="MFS_trans_sf"/>
</dbReference>
<keyword evidence="2 8" id="KW-0813">Transport</keyword>
<comment type="caution">
    <text evidence="11">The sequence shown here is derived from an EMBL/GenBank/DDBJ whole genome shotgun (WGS) entry which is preliminary data.</text>
</comment>
<dbReference type="PANTHER" id="PTHR23517:SF15">
    <property type="entry name" value="PROTON-DEPENDENT OLIGOPEPTIDE FAMILY TRANSPORT PROTEIN"/>
    <property type="match status" value="1"/>
</dbReference>
<feature type="transmembrane region" description="Helical" evidence="9">
    <location>
        <begin position="278"/>
        <end position="306"/>
    </location>
</feature>
<dbReference type="RefSeq" id="WP_125096376.1">
    <property type="nucleotide sequence ID" value="NZ_RRUE01000002.1"/>
</dbReference>
<dbReference type="OrthoDB" id="9772725at2"/>
<dbReference type="InterPro" id="IPR018456">
    <property type="entry name" value="PTR2_symporter_CS"/>
</dbReference>
<dbReference type="InterPro" id="IPR050171">
    <property type="entry name" value="MFS_Transporters"/>
</dbReference>
<dbReference type="EMBL" id="RRUE01000002">
    <property type="protein sequence ID" value="RRN44181.1"/>
    <property type="molecule type" value="Genomic_DNA"/>
</dbReference>
<comment type="similarity">
    <text evidence="8">Belongs to the major facilitator superfamily. Proton-dependent oligopeptide transporter (POT/PTR) (TC 2.A.17) family.</text>
</comment>
<dbReference type="GO" id="GO:0006857">
    <property type="term" value="P:oligopeptide transport"/>
    <property type="evidence" value="ECO:0007669"/>
    <property type="project" value="InterPro"/>
</dbReference>
<evidence type="ECO:0000313" key="12">
    <source>
        <dbReference type="Proteomes" id="UP000270261"/>
    </source>
</evidence>
<dbReference type="Pfam" id="PF00854">
    <property type="entry name" value="PTR2"/>
    <property type="match status" value="1"/>
</dbReference>
<feature type="transmembrane region" description="Helical" evidence="9">
    <location>
        <begin position="90"/>
        <end position="121"/>
    </location>
</feature>
<name>A0A3R8LMQ1_9BURK</name>
<feature type="transmembrane region" description="Helical" evidence="9">
    <location>
        <begin position="57"/>
        <end position="78"/>
    </location>
</feature>
<evidence type="ECO:0000256" key="9">
    <source>
        <dbReference type="SAM" id="Phobius"/>
    </source>
</evidence>
<reference evidence="11 12" key="1">
    <citation type="submission" date="2018-11" db="EMBL/GenBank/DDBJ databases">
        <title>Genome sequencing of Lautropia sp. KCOM 2505 (= ChDC F240).</title>
        <authorList>
            <person name="Kook J.-K."/>
            <person name="Park S.-N."/>
            <person name="Lim Y.K."/>
        </authorList>
    </citation>
    <scope>NUCLEOTIDE SEQUENCE [LARGE SCALE GENOMIC DNA]</scope>
    <source>
        <strain evidence="11 12">KCOM 2505</strain>
    </source>
</reference>
<evidence type="ECO:0000313" key="11">
    <source>
        <dbReference type="EMBL" id="RRN44181.1"/>
    </source>
</evidence>
<feature type="transmembrane region" description="Helical" evidence="9">
    <location>
        <begin position="420"/>
        <end position="439"/>
    </location>
</feature>
<gene>
    <name evidence="11" type="ORF">EHV23_12570</name>
</gene>
<dbReference type="InterPro" id="IPR000109">
    <property type="entry name" value="POT_fam"/>
</dbReference>
<dbReference type="AlphaFoldDB" id="A0A3R8LMQ1"/>
<organism evidence="11 12">
    <name type="scientific">Lautropia dentalis</name>
    <dbReference type="NCBI Taxonomy" id="2490857"/>
    <lineage>
        <taxon>Bacteria</taxon>
        <taxon>Pseudomonadati</taxon>
        <taxon>Pseudomonadota</taxon>
        <taxon>Betaproteobacteria</taxon>
        <taxon>Burkholderiales</taxon>
        <taxon>Burkholderiaceae</taxon>
        <taxon>Lautropia</taxon>
    </lineage>
</organism>
<feature type="transmembrane region" description="Helical" evidence="9">
    <location>
        <begin position="248"/>
        <end position="266"/>
    </location>
</feature>
<evidence type="ECO:0000256" key="1">
    <source>
        <dbReference type="ARBA" id="ARBA00004651"/>
    </source>
</evidence>
<evidence type="ECO:0000256" key="2">
    <source>
        <dbReference type="ARBA" id="ARBA00022448"/>
    </source>
</evidence>
<keyword evidence="3" id="KW-1003">Cell membrane</keyword>
<dbReference type="PANTHER" id="PTHR23517">
    <property type="entry name" value="RESISTANCE PROTEIN MDTM, PUTATIVE-RELATED-RELATED"/>
    <property type="match status" value="1"/>
</dbReference>